<evidence type="ECO:0000313" key="1">
    <source>
        <dbReference type="EMBL" id="KAJ8116178.1"/>
    </source>
</evidence>
<accession>A0ACC2ILV0</accession>
<reference evidence="1" key="1">
    <citation type="submission" date="2022-11" db="EMBL/GenBank/DDBJ databases">
        <title>Genome Sequence of Boeremia exigua.</title>
        <authorList>
            <person name="Buettner E."/>
        </authorList>
    </citation>
    <scope>NUCLEOTIDE SEQUENCE</scope>
    <source>
        <strain evidence="1">CU02</strain>
    </source>
</reference>
<evidence type="ECO:0000313" key="2">
    <source>
        <dbReference type="Proteomes" id="UP001153331"/>
    </source>
</evidence>
<dbReference type="EMBL" id="JAPHNI010000105">
    <property type="protein sequence ID" value="KAJ8116178.1"/>
    <property type="molecule type" value="Genomic_DNA"/>
</dbReference>
<dbReference type="Proteomes" id="UP001153331">
    <property type="component" value="Unassembled WGS sequence"/>
</dbReference>
<keyword evidence="2" id="KW-1185">Reference proteome</keyword>
<comment type="caution">
    <text evidence="1">The sequence shown here is derived from an EMBL/GenBank/DDBJ whole genome shotgun (WGS) entry which is preliminary data.</text>
</comment>
<gene>
    <name evidence="1" type="ORF">OPT61_g2335</name>
</gene>
<name>A0ACC2ILV0_9PLEO</name>
<organism evidence="1 2">
    <name type="scientific">Boeremia exigua</name>
    <dbReference type="NCBI Taxonomy" id="749465"/>
    <lineage>
        <taxon>Eukaryota</taxon>
        <taxon>Fungi</taxon>
        <taxon>Dikarya</taxon>
        <taxon>Ascomycota</taxon>
        <taxon>Pezizomycotina</taxon>
        <taxon>Dothideomycetes</taxon>
        <taxon>Pleosporomycetidae</taxon>
        <taxon>Pleosporales</taxon>
        <taxon>Pleosporineae</taxon>
        <taxon>Didymellaceae</taxon>
        <taxon>Boeremia</taxon>
    </lineage>
</organism>
<protein>
    <submittedName>
        <fullName evidence="1">Uncharacterized protein</fullName>
    </submittedName>
</protein>
<sequence>MGSFEVETMLAAQYNVHTNDVEINRVPIPRCGDDEILIKTKCASLCHSDLMLFWGHTAEKPPTDKITIGHENTGHVVAKGRNVTGFEIGDPVGCLGCSYACYECEGCQVHNLWCEKGTGRLHGFTCPGHFAEYSLADPRNAMVLPKDMDMVTAAPLFCAGITAYHAVRGCGLRPAQWLAIVGCGGLGHLAIQYAKAMGYKVIGMDISKARLDAAKTAGADFVINTMEEPEFEAKIKKITNGGCHAAAVFSASNIAYVGAPKTLRINGILMVAGIPKKPLSFSALDILLGKYRIAGKSSGIPQNMSEAIEFSHKHGIKSHMTTSTKIEDITDAIEQMKTGKASGRFGIVFE</sequence>
<proteinExistence type="predicted"/>